<dbReference type="PANTHER" id="PTHR47481">
    <property type="match status" value="1"/>
</dbReference>
<name>A0AAV1VKW1_9STRA</name>
<evidence type="ECO:0000259" key="2">
    <source>
        <dbReference type="Pfam" id="PF22936"/>
    </source>
</evidence>
<sequence length="262" mass="29002">MKMYLISKGLWEAVNATSGVSEAKEQQAHAAIVLNLSDTQLMHVITTSSACEAWGALARVYRTQDMASRLWLKEKFATFKFAASDMSAHVMELERLVLEMNGASCGPSEEDSCATLLRSLPAQYEGLVQAFRMSVTQFSFKDLVSKLIAEEVRKKDSTRIENETALHVGKRQEKKSFNKTSGGPRKTGKKKAANGERQEDHSNVAFTVTQGNMSDCWIMDSDATAHMCKDKDAFIEYTASPTTRNVKSAKNSASLKVLDKAR</sequence>
<protein>
    <recommendedName>
        <fullName evidence="2">Retrovirus-related Pol polyprotein from transposon TNT 1-94-like beta-barrel domain-containing protein</fullName>
    </recommendedName>
</protein>
<feature type="domain" description="Retrovirus-related Pol polyprotein from transposon TNT 1-94-like beta-barrel" evidence="2">
    <location>
        <begin position="217"/>
        <end position="253"/>
    </location>
</feature>
<evidence type="ECO:0000313" key="4">
    <source>
        <dbReference type="Proteomes" id="UP001162060"/>
    </source>
</evidence>
<evidence type="ECO:0000313" key="3">
    <source>
        <dbReference type="EMBL" id="CAK7946842.1"/>
    </source>
</evidence>
<dbReference type="Pfam" id="PF14223">
    <property type="entry name" value="Retrotran_gag_2"/>
    <property type="match status" value="1"/>
</dbReference>
<dbReference type="InterPro" id="IPR054722">
    <property type="entry name" value="PolX-like_BBD"/>
</dbReference>
<gene>
    <name evidence="3" type="ORF">PM001_LOCUS31992</name>
</gene>
<proteinExistence type="predicted"/>
<comment type="caution">
    <text evidence="3">The sequence shown here is derived from an EMBL/GenBank/DDBJ whole genome shotgun (WGS) entry which is preliminary data.</text>
</comment>
<dbReference type="Pfam" id="PF22936">
    <property type="entry name" value="Pol_BBD"/>
    <property type="match status" value="1"/>
</dbReference>
<reference evidence="3" key="1">
    <citation type="submission" date="2024-01" db="EMBL/GenBank/DDBJ databases">
        <authorList>
            <person name="Webb A."/>
        </authorList>
    </citation>
    <scope>NUCLEOTIDE SEQUENCE</scope>
    <source>
        <strain evidence="3">Pm1</strain>
    </source>
</reference>
<feature type="region of interest" description="Disordered" evidence="1">
    <location>
        <begin position="162"/>
        <end position="200"/>
    </location>
</feature>
<dbReference type="EMBL" id="CAKLBY020000377">
    <property type="protein sequence ID" value="CAK7946842.1"/>
    <property type="molecule type" value="Genomic_DNA"/>
</dbReference>
<feature type="compositionally biased region" description="Basic and acidic residues" evidence="1">
    <location>
        <begin position="162"/>
        <end position="176"/>
    </location>
</feature>
<dbReference type="PANTHER" id="PTHR47481:SF7">
    <property type="entry name" value="CCHC-TYPE DOMAIN-CONTAINING PROTEIN"/>
    <property type="match status" value="1"/>
</dbReference>
<dbReference type="AlphaFoldDB" id="A0AAV1VKW1"/>
<organism evidence="3 4">
    <name type="scientific">Peronospora matthiolae</name>
    <dbReference type="NCBI Taxonomy" id="2874970"/>
    <lineage>
        <taxon>Eukaryota</taxon>
        <taxon>Sar</taxon>
        <taxon>Stramenopiles</taxon>
        <taxon>Oomycota</taxon>
        <taxon>Peronosporomycetes</taxon>
        <taxon>Peronosporales</taxon>
        <taxon>Peronosporaceae</taxon>
        <taxon>Peronospora</taxon>
    </lineage>
</organism>
<accession>A0AAV1VKW1</accession>
<evidence type="ECO:0000256" key="1">
    <source>
        <dbReference type="SAM" id="MobiDB-lite"/>
    </source>
</evidence>
<dbReference type="Proteomes" id="UP001162060">
    <property type="component" value="Unassembled WGS sequence"/>
</dbReference>